<protein>
    <submittedName>
        <fullName evidence="2">Uncharacterized protein</fullName>
    </submittedName>
</protein>
<proteinExistence type="predicted"/>
<dbReference type="EMBL" id="CADCUB010000001">
    <property type="protein sequence ID" value="CAA9303202.1"/>
    <property type="molecule type" value="Genomic_DNA"/>
</dbReference>
<gene>
    <name evidence="2" type="ORF">AVDCRST_MAG07-1030</name>
</gene>
<feature type="non-terminal residue" evidence="2">
    <location>
        <position position="51"/>
    </location>
</feature>
<sequence length="51" mass="5464">GVPGRPPDGDRCPPRSVLGPESFARPWRPGLHRRWAGAGSEAGPTAFQSRL</sequence>
<accession>A0A6J4KE17</accession>
<reference evidence="2" key="1">
    <citation type="submission" date="2020-02" db="EMBL/GenBank/DDBJ databases">
        <authorList>
            <person name="Meier V. D."/>
        </authorList>
    </citation>
    <scope>NUCLEOTIDE SEQUENCE</scope>
    <source>
        <strain evidence="2">AVDCRST_MAG07</strain>
    </source>
</reference>
<evidence type="ECO:0000313" key="2">
    <source>
        <dbReference type="EMBL" id="CAA9303202.1"/>
    </source>
</evidence>
<feature type="region of interest" description="Disordered" evidence="1">
    <location>
        <begin position="1"/>
        <end position="28"/>
    </location>
</feature>
<dbReference type="AlphaFoldDB" id="A0A6J4KE17"/>
<evidence type="ECO:0000256" key="1">
    <source>
        <dbReference type="SAM" id="MobiDB-lite"/>
    </source>
</evidence>
<name>A0A6J4KE17_9ACTN</name>
<feature type="non-terminal residue" evidence="2">
    <location>
        <position position="1"/>
    </location>
</feature>
<organism evidence="2">
    <name type="scientific">uncultured Frankineae bacterium</name>
    <dbReference type="NCBI Taxonomy" id="437475"/>
    <lineage>
        <taxon>Bacteria</taxon>
        <taxon>Bacillati</taxon>
        <taxon>Actinomycetota</taxon>
        <taxon>Actinomycetes</taxon>
        <taxon>Frankiales</taxon>
        <taxon>environmental samples</taxon>
    </lineage>
</organism>